<dbReference type="CDD" id="cd11053">
    <property type="entry name" value="CYP110-like"/>
    <property type="match status" value="1"/>
</dbReference>
<evidence type="ECO:0000256" key="2">
    <source>
        <dbReference type="ARBA" id="ARBA00010617"/>
    </source>
</evidence>
<evidence type="ECO:0000256" key="5">
    <source>
        <dbReference type="SAM" id="MobiDB-lite"/>
    </source>
</evidence>
<dbReference type="PROSITE" id="PS00086">
    <property type="entry name" value="CYTOCHROME_P450"/>
    <property type="match status" value="1"/>
</dbReference>
<dbReference type="EMBL" id="JAAGKO020000001">
    <property type="protein sequence ID" value="MDI5961318.1"/>
    <property type="molecule type" value="Genomic_DNA"/>
</dbReference>
<dbReference type="InterPro" id="IPR001128">
    <property type="entry name" value="Cyt_P450"/>
</dbReference>
<dbReference type="GO" id="GO:0016705">
    <property type="term" value="F:oxidoreductase activity, acting on paired donors, with incorporation or reduction of molecular oxygen"/>
    <property type="evidence" value="ECO:0007669"/>
    <property type="project" value="InterPro"/>
</dbReference>
<dbReference type="PANTHER" id="PTHR24305:SF166">
    <property type="entry name" value="CYTOCHROME P450 12A4, MITOCHONDRIAL-RELATED"/>
    <property type="match status" value="1"/>
</dbReference>
<dbReference type="InterPro" id="IPR050121">
    <property type="entry name" value="Cytochrome_P450_monoxygenase"/>
</dbReference>
<evidence type="ECO:0000256" key="1">
    <source>
        <dbReference type="ARBA" id="ARBA00001971"/>
    </source>
</evidence>
<keyword evidence="4" id="KW-0560">Oxidoreductase</keyword>
<dbReference type="PRINTS" id="PR00463">
    <property type="entry name" value="EP450I"/>
</dbReference>
<dbReference type="PANTHER" id="PTHR24305">
    <property type="entry name" value="CYTOCHROME P450"/>
    <property type="match status" value="1"/>
</dbReference>
<feature type="region of interest" description="Disordered" evidence="5">
    <location>
        <begin position="442"/>
        <end position="467"/>
    </location>
</feature>
<evidence type="ECO:0000256" key="4">
    <source>
        <dbReference type="RuleBase" id="RU000461"/>
    </source>
</evidence>
<dbReference type="GO" id="GO:0005506">
    <property type="term" value="F:iron ion binding"/>
    <property type="evidence" value="ECO:0007669"/>
    <property type="project" value="InterPro"/>
</dbReference>
<dbReference type="RefSeq" id="WP_271313920.1">
    <property type="nucleotide sequence ID" value="NZ_JAAGKO020000001.1"/>
</dbReference>
<dbReference type="InterPro" id="IPR017972">
    <property type="entry name" value="Cyt_P450_CS"/>
</dbReference>
<dbReference type="Gene3D" id="1.10.630.10">
    <property type="entry name" value="Cytochrome P450"/>
    <property type="match status" value="1"/>
</dbReference>
<sequence length="467" mass="52307">MPPLPPGSRQPAFLQTIQMRDPVRYFETLRRRHGPVFRMKLLGFPPQVVVSNAELANRIYATDGDGSRAGALRAGYVPWVGEHSLLTNDGEEWWRHRKLLSPTLHGRSIAGYPDMIAEIAAQDIRTWPLGTPFALREHMQAITLEVTLRLVFGVADPHQGARLRAALMALSKASGSPALFLTPARLRSWAEKSPLAARLPFLPTTRAMQAAKAVDHVLFDEISRRRNEQDDEATDVLGRLVRARDDEGQPMSDQEIRDELLTLLEAGLETTATGLSWTFERLMRNPEVLGRLQEELERGEEEVYLDAVIKESLRSRPVIFGMGRLLDKPLRLAEYEIPAGWVAIPMFSLILQDSTVYPDPEEFRPERFLGDNTKAAQKSFLPFGGGRRYCVGAQLATMEMKVITREVLRHVRLTAVDPAPEAQRMWHATLVPGRQAVAVAHEQPLERRPSAEPATCPVHQAPAEQGS</sequence>
<dbReference type="InterPro" id="IPR002401">
    <property type="entry name" value="Cyt_P450_E_grp-I"/>
</dbReference>
<evidence type="ECO:0000313" key="8">
    <source>
        <dbReference type="Proteomes" id="UP001156398"/>
    </source>
</evidence>
<evidence type="ECO:0000313" key="6">
    <source>
        <dbReference type="EMBL" id="MDI5961318.1"/>
    </source>
</evidence>
<name>A0AA90H4V4_9ACTN</name>
<reference evidence="7 8" key="1">
    <citation type="submission" date="2023-05" db="EMBL/GenBank/DDBJ databases">
        <title>Streptantibioticus silvisoli sp. nov., acidotolerant actinomycetes 1 from pine litter.</title>
        <authorList>
            <person name="Swiecimska M."/>
            <person name="Golinska P."/>
            <person name="Sangal V."/>
            <person name="Wachnowicz B."/>
            <person name="Goodfellow M."/>
        </authorList>
    </citation>
    <scope>NUCLEOTIDE SEQUENCE</scope>
    <source>
        <strain evidence="7">SL13</strain>
        <strain evidence="6 8">SL54</strain>
    </source>
</reference>
<comment type="similarity">
    <text evidence="2 4">Belongs to the cytochrome P450 family.</text>
</comment>
<accession>A0AA90H4V4</accession>
<dbReference type="Proteomes" id="UP001156398">
    <property type="component" value="Unassembled WGS sequence"/>
</dbReference>
<dbReference type="PRINTS" id="PR00385">
    <property type="entry name" value="P450"/>
</dbReference>
<organism evidence="7">
    <name type="scientific">Streptantibioticus silvisoli</name>
    <dbReference type="NCBI Taxonomy" id="2705255"/>
    <lineage>
        <taxon>Bacteria</taxon>
        <taxon>Bacillati</taxon>
        <taxon>Actinomycetota</taxon>
        <taxon>Actinomycetes</taxon>
        <taxon>Kitasatosporales</taxon>
        <taxon>Streptomycetaceae</taxon>
        <taxon>Streptantibioticus</taxon>
    </lineage>
</organism>
<dbReference type="SUPFAM" id="SSF48264">
    <property type="entry name" value="Cytochrome P450"/>
    <property type="match status" value="1"/>
</dbReference>
<keyword evidence="3 4" id="KW-0408">Iron</keyword>
<keyword evidence="4" id="KW-0503">Monooxygenase</keyword>
<evidence type="ECO:0000313" key="7">
    <source>
        <dbReference type="EMBL" id="MDI5968840.1"/>
    </source>
</evidence>
<dbReference type="GO" id="GO:0020037">
    <property type="term" value="F:heme binding"/>
    <property type="evidence" value="ECO:0007669"/>
    <property type="project" value="InterPro"/>
</dbReference>
<proteinExistence type="inferred from homology"/>
<comment type="caution">
    <text evidence="7">The sequence shown here is derived from an EMBL/GenBank/DDBJ whole genome shotgun (WGS) entry which is preliminary data.</text>
</comment>
<dbReference type="AlphaFoldDB" id="A0AA90H4V4"/>
<dbReference type="InterPro" id="IPR036396">
    <property type="entry name" value="Cyt_P450_sf"/>
</dbReference>
<gene>
    <name evidence="6" type="ORF">POF43_001020</name>
    <name evidence="7" type="ORF">POF50_005690</name>
</gene>
<comment type="cofactor">
    <cofactor evidence="1 3">
        <name>heme</name>
        <dbReference type="ChEBI" id="CHEBI:30413"/>
    </cofactor>
</comment>
<keyword evidence="8" id="KW-1185">Reference proteome</keyword>
<dbReference type="Pfam" id="PF00067">
    <property type="entry name" value="p450"/>
    <property type="match status" value="1"/>
</dbReference>
<dbReference type="EMBL" id="JABXJJ020000006">
    <property type="protein sequence ID" value="MDI5968840.1"/>
    <property type="molecule type" value="Genomic_DNA"/>
</dbReference>
<evidence type="ECO:0000256" key="3">
    <source>
        <dbReference type="PIRSR" id="PIRSR602401-1"/>
    </source>
</evidence>
<feature type="binding site" description="axial binding residue" evidence="3">
    <location>
        <position position="390"/>
    </location>
    <ligand>
        <name>heme</name>
        <dbReference type="ChEBI" id="CHEBI:30413"/>
    </ligand>
    <ligandPart>
        <name>Fe</name>
        <dbReference type="ChEBI" id="CHEBI:18248"/>
    </ligandPart>
</feature>
<keyword evidence="3 4" id="KW-0349">Heme</keyword>
<dbReference type="GO" id="GO:0004497">
    <property type="term" value="F:monooxygenase activity"/>
    <property type="evidence" value="ECO:0007669"/>
    <property type="project" value="UniProtKB-KW"/>
</dbReference>
<keyword evidence="3 4" id="KW-0479">Metal-binding</keyword>
<protein>
    <submittedName>
        <fullName evidence="7">Cytochrome P450</fullName>
    </submittedName>
</protein>